<accession>A0A4Y2GL06</accession>
<keyword evidence="2" id="KW-1185">Reference proteome</keyword>
<sequence length="112" mass="12419">MIIPARSECLIQGVPEDSGKFRYAVTDFPIQVSQKGVLAAATFVDLQREAIPVRVLNLDNKPKTVDKGAFIATREPVLDIVSRPQEFSKSLRLPSILENLDGLNEEQRTAVK</sequence>
<dbReference type="OrthoDB" id="6435686at2759"/>
<evidence type="ECO:0000313" key="2">
    <source>
        <dbReference type="Proteomes" id="UP000499080"/>
    </source>
</evidence>
<dbReference type="EMBL" id="BGPR01001452">
    <property type="protein sequence ID" value="GBM54283.1"/>
    <property type="molecule type" value="Genomic_DNA"/>
</dbReference>
<protein>
    <submittedName>
        <fullName evidence="1">Uncharacterized protein</fullName>
    </submittedName>
</protein>
<organism evidence="1 2">
    <name type="scientific">Araneus ventricosus</name>
    <name type="common">Orbweaver spider</name>
    <name type="synonym">Epeira ventricosa</name>
    <dbReference type="NCBI Taxonomy" id="182803"/>
    <lineage>
        <taxon>Eukaryota</taxon>
        <taxon>Metazoa</taxon>
        <taxon>Ecdysozoa</taxon>
        <taxon>Arthropoda</taxon>
        <taxon>Chelicerata</taxon>
        <taxon>Arachnida</taxon>
        <taxon>Araneae</taxon>
        <taxon>Araneomorphae</taxon>
        <taxon>Entelegynae</taxon>
        <taxon>Araneoidea</taxon>
        <taxon>Araneidae</taxon>
        <taxon>Araneus</taxon>
    </lineage>
</organism>
<dbReference type="Proteomes" id="UP000499080">
    <property type="component" value="Unassembled WGS sequence"/>
</dbReference>
<proteinExistence type="predicted"/>
<evidence type="ECO:0000313" key="1">
    <source>
        <dbReference type="EMBL" id="GBM54283.1"/>
    </source>
</evidence>
<gene>
    <name evidence="1" type="ORF">AVEN_234108_1</name>
</gene>
<dbReference type="AlphaFoldDB" id="A0A4Y2GL06"/>
<name>A0A4Y2GL06_ARAVE</name>
<reference evidence="1 2" key="1">
    <citation type="journal article" date="2019" name="Sci. Rep.">
        <title>Orb-weaving spider Araneus ventricosus genome elucidates the spidroin gene catalogue.</title>
        <authorList>
            <person name="Kono N."/>
            <person name="Nakamura H."/>
            <person name="Ohtoshi R."/>
            <person name="Moran D.A.P."/>
            <person name="Shinohara A."/>
            <person name="Yoshida Y."/>
            <person name="Fujiwara M."/>
            <person name="Mori M."/>
            <person name="Tomita M."/>
            <person name="Arakawa K."/>
        </authorList>
    </citation>
    <scope>NUCLEOTIDE SEQUENCE [LARGE SCALE GENOMIC DNA]</scope>
</reference>
<comment type="caution">
    <text evidence="1">The sequence shown here is derived from an EMBL/GenBank/DDBJ whole genome shotgun (WGS) entry which is preliminary data.</text>
</comment>